<evidence type="ECO:0008006" key="4">
    <source>
        <dbReference type="Google" id="ProtNLM"/>
    </source>
</evidence>
<dbReference type="AlphaFoldDB" id="A0AAV5M0H2"/>
<evidence type="ECO:0000313" key="3">
    <source>
        <dbReference type="Proteomes" id="UP001054252"/>
    </source>
</evidence>
<keyword evidence="1" id="KW-0472">Membrane</keyword>
<gene>
    <name evidence="2" type="ORF">SLEP1_g50310</name>
</gene>
<reference evidence="2 3" key="1">
    <citation type="journal article" date="2021" name="Commun. Biol.">
        <title>The genome of Shorea leprosula (Dipterocarpaceae) highlights the ecological relevance of drought in aseasonal tropical rainforests.</title>
        <authorList>
            <person name="Ng K.K.S."/>
            <person name="Kobayashi M.J."/>
            <person name="Fawcett J.A."/>
            <person name="Hatakeyama M."/>
            <person name="Paape T."/>
            <person name="Ng C.H."/>
            <person name="Ang C.C."/>
            <person name="Tnah L.H."/>
            <person name="Lee C.T."/>
            <person name="Nishiyama T."/>
            <person name="Sese J."/>
            <person name="O'Brien M.J."/>
            <person name="Copetti D."/>
            <person name="Mohd Noor M.I."/>
            <person name="Ong R.C."/>
            <person name="Putra M."/>
            <person name="Sireger I.Z."/>
            <person name="Indrioko S."/>
            <person name="Kosugi Y."/>
            <person name="Izuno A."/>
            <person name="Isagi Y."/>
            <person name="Lee S.L."/>
            <person name="Shimizu K.K."/>
        </authorList>
    </citation>
    <scope>NUCLEOTIDE SEQUENCE [LARGE SCALE GENOMIC DNA]</scope>
    <source>
        <strain evidence="2">214</strain>
    </source>
</reference>
<keyword evidence="3" id="KW-1185">Reference proteome</keyword>
<accession>A0AAV5M0H2</accession>
<evidence type="ECO:0000256" key="1">
    <source>
        <dbReference type="SAM" id="Phobius"/>
    </source>
</evidence>
<dbReference type="EMBL" id="BPVZ01000163">
    <property type="protein sequence ID" value="GKV42962.1"/>
    <property type="molecule type" value="Genomic_DNA"/>
</dbReference>
<keyword evidence="1" id="KW-1133">Transmembrane helix</keyword>
<evidence type="ECO:0000313" key="2">
    <source>
        <dbReference type="EMBL" id="GKV42962.1"/>
    </source>
</evidence>
<feature type="transmembrane region" description="Helical" evidence="1">
    <location>
        <begin position="120"/>
        <end position="143"/>
    </location>
</feature>
<sequence>MPQDVIILCSCESIYSEMEKLFMNSGAERYRNIDRQQSDCCCFLLQIQSLQQQDVNSSVPNPEDIIHWEEYFKFQVGKSDLNKVRSDYFLVVFAVLMATATCLAMHDIKDKENNKHLLNWELFAASLAMFATYGCSLGSITLPGHNGEFIRIMTFLIPISIDIVVPRVRSWYKEHIRVGLTYQRNHG</sequence>
<organism evidence="2 3">
    <name type="scientific">Rubroshorea leprosula</name>
    <dbReference type="NCBI Taxonomy" id="152421"/>
    <lineage>
        <taxon>Eukaryota</taxon>
        <taxon>Viridiplantae</taxon>
        <taxon>Streptophyta</taxon>
        <taxon>Embryophyta</taxon>
        <taxon>Tracheophyta</taxon>
        <taxon>Spermatophyta</taxon>
        <taxon>Magnoliopsida</taxon>
        <taxon>eudicotyledons</taxon>
        <taxon>Gunneridae</taxon>
        <taxon>Pentapetalae</taxon>
        <taxon>rosids</taxon>
        <taxon>malvids</taxon>
        <taxon>Malvales</taxon>
        <taxon>Dipterocarpaceae</taxon>
        <taxon>Rubroshorea</taxon>
    </lineage>
</organism>
<keyword evidence="1" id="KW-0812">Transmembrane</keyword>
<protein>
    <recommendedName>
        <fullName evidence="4">PGG domain-containing protein</fullName>
    </recommendedName>
</protein>
<comment type="caution">
    <text evidence="2">The sequence shown here is derived from an EMBL/GenBank/DDBJ whole genome shotgun (WGS) entry which is preliminary data.</text>
</comment>
<feature type="transmembrane region" description="Helical" evidence="1">
    <location>
        <begin position="88"/>
        <end position="108"/>
    </location>
</feature>
<name>A0AAV5M0H2_9ROSI</name>
<proteinExistence type="predicted"/>
<dbReference type="Proteomes" id="UP001054252">
    <property type="component" value="Unassembled WGS sequence"/>
</dbReference>